<dbReference type="PROSITE" id="PS00086">
    <property type="entry name" value="CYTOCHROME_P450"/>
    <property type="match status" value="1"/>
</dbReference>
<organism evidence="9 10">
    <name type="scientific">Elasticomyces elasticus</name>
    <dbReference type="NCBI Taxonomy" id="574655"/>
    <lineage>
        <taxon>Eukaryota</taxon>
        <taxon>Fungi</taxon>
        <taxon>Dikarya</taxon>
        <taxon>Ascomycota</taxon>
        <taxon>Pezizomycotina</taxon>
        <taxon>Dothideomycetes</taxon>
        <taxon>Dothideomycetidae</taxon>
        <taxon>Mycosphaerellales</taxon>
        <taxon>Teratosphaeriaceae</taxon>
        <taxon>Elasticomyces</taxon>
    </lineage>
</organism>
<evidence type="ECO:0000313" key="10">
    <source>
        <dbReference type="Proteomes" id="UP001310594"/>
    </source>
</evidence>
<evidence type="ECO:0000256" key="8">
    <source>
        <dbReference type="SAM" id="Phobius"/>
    </source>
</evidence>
<keyword evidence="8" id="KW-0472">Membrane</keyword>
<dbReference type="GO" id="GO:0004497">
    <property type="term" value="F:monooxygenase activity"/>
    <property type="evidence" value="ECO:0007669"/>
    <property type="project" value="UniProtKB-KW"/>
</dbReference>
<keyword evidence="5 6" id="KW-0408">Iron</keyword>
<proteinExistence type="inferred from homology"/>
<dbReference type="SUPFAM" id="SSF48264">
    <property type="entry name" value="Cytochrome P450"/>
    <property type="match status" value="1"/>
</dbReference>
<dbReference type="GO" id="GO:0020037">
    <property type="term" value="F:heme binding"/>
    <property type="evidence" value="ECO:0007669"/>
    <property type="project" value="InterPro"/>
</dbReference>
<feature type="binding site" description="axial binding residue" evidence="6">
    <location>
        <position position="427"/>
    </location>
    <ligand>
        <name>heme</name>
        <dbReference type="ChEBI" id="CHEBI:30413"/>
    </ligand>
    <ligandPart>
        <name>Fe</name>
        <dbReference type="ChEBI" id="CHEBI:18248"/>
    </ligandPart>
</feature>
<gene>
    <name evidence="9" type="ORF">LTR97_011713</name>
</gene>
<evidence type="ECO:0008006" key="11">
    <source>
        <dbReference type="Google" id="ProtNLM"/>
    </source>
</evidence>
<feature type="transmembrane region" description="Helical" evidence="8">
    <location>
        <begin position="6"/>
        <end position="33"/>
    </location>
</feature>
<protein>
    <recommendedName>
        <fullName evidence="11">Cytochrome P450 monooxygenase</fullName>
    </recommendedName>
</protein>
<evidence type="ECO:0000313" key="9">
    <source>
        <dbReference type="EMBL" id="KAK5691061.1"/>
    </source>
</evidence>
<dbReference type="InterPro" id="IPR002401">
    <property type="entry name" value="Cyt_P450_E_grp-I"/>
</dbReference>
<evidence type="ECO:0000256" key="3">
    <source>
        <dbReference type="ARBA" id="ARBA00022617"/>
    </source>
</evidence>
<dbReference type="GO" id="GO:0016705">
    <property type="term" value="F:oxidoreductase activity, acting on paired donors, with incorporation or reduction of molecular oxygen"/>
    <property type="evidence" value="ECO:0007669"/>
    <property type="project" value="InterPro"/>
</dbReference>
<dbReference type="PANTHER" id="PTHR24305">
    <property type="entry name" value="CYTOCHROME P450"/>
    <property type="match status" value="1"/>
</dbReference>
<accession>A0AAN7ZZK6</accession>
<evidence type="ECO:0000256" key="2">
    <source>
        <dbReference type="ARBA" id="ARBA00010617"/>
    </source>
</evidence>
<evidence type="ECO:0000256" key="4">
    <source>
        <dbReference type="ARBA" id="ARBA00022723"/>
    </source>
</evidence>
<dbReference type="PRINTS" id="PR00385">
    <property type="entry name" value="P450"/>
</dbReference>
<keyword evidence="7" id="KW-0503">Monooxygenase</keyword>
<dbReference type="Pfam" id="PF00067">
    <property type="entry name" value="p450"/>
    <property type="match status" value="2"/>
</dbReference>
<keyword evidence="8" id="KW-0812">Transmembrane</keyword>
<keyword evidence="7" id="KW-0560">Oxidoreductase</keyword>
<dbReference type="EMBL" id="JAVRQU010000022">
    <property type="protein sequence ID" value="KAK5691061.1"/>
    <property type="molecule type" value="Genomic_DNA"/>
</dbReference>
<evidence type="ECO:0000256" key="1">
    <source>
        <dbReference type="ARBA" id="ARBA00001971"/>
    </source>
</evidence>
<evidence type="ECO:0000256" key="6">
    <source>
        <dbReference type="PIRSR" id="PIRSR602401-1"/>
    </source>
</evidence>
<dbReference type="PANTHER" id="PTHR24305:SF210">
    <property type="entry name" value="CYTOCHROME P450 MONOOXYGENASE ASQL-RELATED"/>
    <property type="match status" value="1"/>
</dbReference>
<dbReference type="InterPro" id="IPR017972">
    <property type="entry name" value="Cyt_P450_CS"/>
</dbReference>
<dbReference type="InterPro" id="IPR036396">
    <property type="entry name" value="Cyt_P450_sf"/>
</dbReference>
<name>A0AAN7ZZK6_9PEZI</name>
<keyword evidence="3 6" id="KW-0349">Heme</keyword>
<comment type="cofactor">
    <cofactor evidence="1 6">
        <name>heme</name>
        <dbReference type="ChEBI" id="CHEBI:30413"/>
    </cofactor>
</comment>
<evidence type="ECO:0000256" key="7">
    <source>
        <dbReference type="RuleBase" id="RU000461"/>
    </source>
</evidence>
<dbReference type="Gene3D" id="1.10.630.10">
    <property type="entry name" value="Cytochrome P450"/>
    <property type="match status" value="1"/>
</dbReference>
<sequence>MATSTMLTSVALISFDGVGMIWIVFVSVTIYYVGKMAWLALFSPLASYPGPPLRAWTKIPAIYTTISGHDPEIFTALHRKYGPVVRIAPKELSFASGSPAFQDIYGSRRPGQPKPFKPRNWYGKSSNGADSLITADDATHHRQRKILSNSFSDKALKEQEPLLKRWAQKMAMKLRSRATDGAEVDLLKIYNCTAFDMMGDLTFAEDLNMLEEGEYSSWVKAIFSGVKLFARRMEAEHWNYCKERVDRRLKKTPDRPDIWSKVLEMSQGTEALSLNEHHSNASLFMVAGTETIATALSGTTYHLLQNPGVLAKITAEIRSAFRSVDDFHFEDLARQKYLMAVLHEGLRMYPPLPILVPREVPSRGMKIDDHWVPGGTVVGVHHYATYRSETHFRHANEFRPERWLGDPEFASDHLDTLEVFSVGPRNCLGQNLAWHEMRLLLATVLLNFDLELCEENDNWIEQRVFTLWEKKPLMCKLVPADA</sequence>
<dbReference type="AlphaFoldDB" id="A0AAN7ZZK6"/>
<dbReference type="GO" id="GO:0005506">
    <property type="term" value="F:iron ion binding"/>
    <property type="evidence" value="ECO:0007669"/>
    <property type="project" value="InterPro"/>
</dbReference>
<dbReference type="CDD" id="cd11058">
    <property type="entry name" value="CYP60B-like"/>
    <property type="match status" value="1"/>
</dbReference>
<keyword evidence="8" id="KW-1133">Transmembrane helix</keyword>
<reference evidence="9" key="1">
    <citation type="submission" date="2023-08" db="EMBL/GenBank/DDBJ databases">
        <title>Black Yeasts Isolated from many extreme environments.</title>
        <authorList>
            <person name="Coleine C."/>
            <person name="Stajich J.E."/>
            <person name="Selbmann L."/>
        </authorList>
    </citation>
    <scope>NUCLEOTIDE SEQUENCE</scope>
    <source>
        <strain evidence="9">CCFEE 5810</strain>
    </source>
</reference>
<dbReference type="InterPro" id="IPR001128">
    <property type="entry name" value="Cyt_P450"/>
</dbReference>
<keyword evidence="4 6" id="KW-0479">Metal-binding</keyword>
<dbReference type="Proteomes" id="UP001310594">
    <property type="component" value="Unassembled WGS sequence"/>
</dbReference>
<dbReference type="InterPro" id="IPR050121">
    <property type="entry name" value="Cytochrome_P450_monoxygenase"/>
</dbReference>
<dbReference type="PRINTS" id="PR00463">
    <property type="entry name" value="EP450I"/>
</dbReference>
<comment type="caution">
    <text evidence="9">The sequence shown here is derived from an EMBL/GenBank/DDBJ whole genome shotgun (WGS) entry which is preliminary data.</text>
</comment>
<evidence type="ECO:0000256" key="5">
    <source>
        <dbReference type="ARBA" id="ARBA00023004"/>
    </source>
</evidence>
<comment type="similarity">
    <text evidence="2 7">Belongs to the cytochrome P450 family.</text>
</comment>